<evidence type="ECO:0000256" key="5">
    <source>
        <dbReference type="ARBA" id="ARBA00023242"/>
    </source>
</evidence>
<dbReference type="PROSITE" id="PS51640">
    <property type="entry name" value="MRG"/>
    <property type="match status" value="1"/>
</dbReference>
<evidence type="ECO:0000256" key="3">
    <source>
        <dbReference type="ARBA" id="ARBA00023015"/>
    </source>
</evidence>
<evidence type="ECO:0000313" key="8">
    <source>
        <dbReference type="EMBL" id="KAJ8303972.1"/>
    </source>
</evidence>
<comment type="subcellular location">
    <subcellularLocation>
        <location evidence="1">Nucleus</location>
    </subcellularLocation>
</comment>
<feature type="compositionally biased region" description="Basic residues" evidence="6">
    <location>
        <begin position="31"/>
        <end position="51"/>
    </location>
</feature>
<feature type="compositionally biased region" description="Polar residues" evidence="6">
    <location>
        <begin position="192"/>
        <end position="202"/>
    </location>
</feature>
<dbReference type="InterPro" id="IPR038217">
    <property type="entry name" value="MRG_C_sf"/>
</dbReference>
<evidence type="ECO:0000256" key="6">
    <source>
        <dbReference type="SAM" id="MobiDB-lite"/>
    </source>
</evidence>
<keyword evidence="4" id="KW-0804">Transcription</keyword>
<evidence type="ECO:0000256" key="2">
    <source>
        <dbReference type="ARBA" id="ARBA00022853"/>
    </source>
</evidence>
<dbReference type="Proteomes" id="UP001217089">
    <property type="component" value="Unassembled WGS sequence"/>
</dbReference>
<dbReference type="InterPro" id="IPR008676">
    <property type="entry name" value="MRG"/>
</dbReference>
<evidence type="ECO:0000313" key="9">
    <source>
        <dbReference type="Proteomes" id="UP001217089"/>
    </source>
</evidence>
<dbReference type="InterPro" id="IPR026541">
    <property type="entry name" value="MRG_dom"/>
</dbReference>
<comment type="caution">
    <text evidence="8">The sequence shown here is derived from an EMBL/GenBank/DDBJ whole genome shotgun (WGS) entry which is preliminary data.</text>
</comment>
<dbReference type="PANTHER" id="PTHR10880:SF48">
    <property type="entry name" value="MORTALITY FACTOR 4 LIKE 2"/>
    <property type="match status" value="1"/>
</dbReference>
<feature type="region of interest" description="Disordered" evidence="6">
    <location>
        <begin position="22"/>
        <end position="54"/>
    </location>
</feature>
<feature type="compositionally biased region" description="Low complexity" evidence="6">
    <location>
        <begin position="180"/>
        <end position="191"/>
    </location>
</feature>
<organism evidence="8 9">
    <name type="scientific">Tegillarca granosa</name>
    <name type="common">Malaysian cockle</name>
    <name type="synonym">Anadara granosa</name>
    <dbReference type="NCBI Taxonomy" id="220873"/>
    <lineage>
        <taxon>Eukaryota</taxon>
        <taxon>Metazoa</taxon>
        <taxon>Spiralia</taxon>
        <taxon>Lophotrochozoa</taxon>
        <taxon>Mollusca</taxon>
        <taxon>Bivalvia</taxon>
        <taxon>Autobranchia</taxon>
        <taxon>Pteriomorphia</taxon>
        <taxon>Arcoida</taxon>
        <taxon>Arcoidea</taxon>
        <taxon>Arcidae</taxon>
        <taxon>Tegillarca</taxon>
    </lineage>
</organism>
<dbReference type="Pfam" id="PF05712">
    <property type="entry name" value="MRG"/>
    <property type="match status" value="1"/>
</dbReference>
<reference evidence="8 9" key="1">
    <citation type="submission" date="2022-12" db="EMBL/GenBank/DDBJ databases">
        <title>Chromosome-level genome of Tegillarca granosa.</title>
        <authorList>
            <person name="Kim J."/>
        </authorList>
    </citation>
    <scope>NUCLEOTIDE SEQUENCE [LARGE SCALE GENOMIC DNA]</scope>
    <source>
        <strain evidence="8">Teg-2019</strain>
        <tissue evidence="8">Adductor muscle</tissue>
    </source>
</reference>
<feature type="compositionally biased region" description="Low complexity" evidence="6">
    <location>
        <begin position="98"/>
        <end position="108"/>
    </location>
</feature>
<sequence>MKLKISKFVILYITTAGIKEARNSKQNRQGSLKKKKRKKDHPHQQLIKHKNREVAGIHLPVVPAHHKILVPAHQPQSRKENEPEQILQKLVASQDTASGPSTPSSSSSDQKKKRKVDETVSSQEKSGSTPSGTAVDTKKKRGKSEPDVDSVSSLDTPVGTPSTPAATTSDVKKKRGKGDTTTAETTSTPQTDSGSSTTSTPVIDQKRKRARGDATIETEDSYLAKIEVKIKMPEELKPWLVDDWDLITRQKKLLSLPCKTTVDNILDEYVKAKTAKGNNPNKDAVIEVTQGIREYFNVMLGTQLLYKFERPQYGEILTDHRDTPMSGIYGSIHLLRLFVKLGSMLAYTNLDEKSVQLLLTHIHDFLRYIQKNTSSLFSLNDYIVAPPDYHRKAI</sequence>
<keyword evidence="5" id="KW-0539">Nucleus</keyword>
<keyword evidence="3" id="KW-0805">Transcription regulation</keyword>
<protein>
    <recommendedName>
        <fullName evidence="7">MRG domain-containing protein</fullName>
    </recommendedName>
</protein>
<feature type="compositionally biased region" description="Polar residues" evidence="6">
    <location>
        <begin position="150"/>
        <end position="169"/>
    </location>
</feature>
<evidence type="ECO:0000256" key="1">
    <source>
        <dbReference type="ARBA" id="ARBA00004123"/>
    </source>
</evidence>
<feature type="region of interest" description="Disordered" evidence="6">
    <location>
        <begin position="92"/>
        <end position="213"/>
    </location>
</feature>
<feature type="domain" description="MRG" evidence="7">
    <location>
        <begin position="209"/>
        <end position="383"/>
    </location>
</feature>
<accession>A0ABQ9EK60</accession>
<dbReference type="Gene3D" id="1.10.274.30">
    <property type="entry name" value="MRG domain"/>
    <property type="match status" value="1"/>
</dbReference>
<evidence type="ECO:0000259" key="7">
    <source>
        <dbReference type="Pfam" id="PF05712"/>
    </source>
</evidence>
<keyword evidence="2" id="KW-0156">Chromatin regulator</keyword>
<keyword evidence="9" id="KW-1185">Reference proteome</keyword>
<proteinExistence type="predicted"/>
<name>A0ABQ9EK60_TEGGR</name>
<gene>
    <name evidence="8" type="ORF">KUTeg_017555</name>
</gene>
<dbReference type="EMBL" id="JARBDR010000903">
    <property type="protein sequence ID" value="KAJ8303972.1"/>
    <property type="molecule type" value="Genomic_DNA"/>
</dbReference>
<dbReference type="PANTHER" id="PTHR10880">
    <property type="entry name" value="MORTALITY FACTOR 4-LIKE PROTEIN"/>
    <property type="match status" value="1"/>
</dbReference>
<feature type="compositionally biased region" description="Polar residues" evidence="6">
    <location>
        <begin position="119"/>
        <end position="134"/>
    </location>
</feature>
<evidence type="ECO:0000256" key="4">
    <source>
        <dbReference type="ARBA" id="ARBA00023163"/>
    </source>
</evidence>